<dbReference type="InterPro" id="IPR036339">
    <property type="entry name" value="PUB-like_dom_sf"/>
</dbReference>
<dbReference type="Proteomes" id="UP001237642">
    <property type="component" value="Unassembled WGS sequence"/>
</dbReference>
<dbReference type="InterPro" id="IPR018997">
    <property type="entry name" value="PUB_domain"/>
</dbReference>
<dbReference type="Pfam" id="PF09409">
    <property type="entry name" value="PUB"/>
    <property type="match status" value="1"/>
</dbReference>
<evidence type="ECO:0000313" key="2">
    <source>
        <dbReference type="EMBL" id="KAK1401712.1"/>
    </source>
</evidence>
<proteinExistence type="predicted"/>
<accession>A0AAD8JFV2</accession>
<reference evidence="2" key="2">
    <citation type="submission" date="2023-05" db="EMBL/GenBank/DDBJ databases">
        <authorList>
            <person name="Schelkunov M.I."/>
        </authorList>
    </citation>
    <scope>NUCLEOTIDE SEQUENCE</scope>
    <source>
        <strain evidence="2">Hsosn_3</strain>
        <tissue evidence="2">Leaf</tissue>
    </source>
</reference>
<keyword evidence="3" id="KW-1185">Reference proteome</keyword>
<feature type="domain" description="PUB" evidence="1">
    <location>
        <begin position="170"/>
        <end position="239"/>
    </location>
</feature>
<dbReference type="SUPFAM" id="SSF143503">
    <property type="entry name" value="PUG domain-like"/>
    <property type="match status" value="1"/>
</dbReference>
<sequence>MEMIFRGILEKPKHETLAYRKRCQREERKSRVMEGKKLQCGECGFLSNTVGKAEEHAKNYCHTNFILSEEQFIDQHCCSCPTHCNSPMALELHRKRSDHSEYEDTEAKLRREEAEEARRVEEILAKFIKAEEEIRILMEKERRANTRLAIKQQEMRSCLDSIKQSLKFVEQLQRAFDTLVMIVKNVVEKPAEEKYRRIRISAIEKRLGYVEAGFKFLELCKFEKVERGEFFVLPYYEVEDELLEAANVELTQALDEISKEQGVTRQEDMLKRGKN</sequence>
<dbReference type="Gene3D" id="1.20.58.2190">
    <property type="match status" value="1"/>
</dbReference>
<dbReference type="SMART" id="SM00580">
    <property type="entry name" value="PUG"/>
    <property type="match status" value="1"/>
</dbReference>
<evidence type="ECO:0000313" key="3">
    <source>
        <dbReference type="Proteomes" id="UP001237642"/>
    </source>
</evidence>
<dbReference type="AlphaFoldDB" id="A0AAD8JFV2"/>
<dbReference type="PANTHER" id="PTHR46713">
    <property type="entry name" value="F13M7.16 PROTEIN"/>
    <property type="match status" value="1"/>
</dbReference>
<organism evidence="2 3">
    <name type="scientific">Heracleum sosnowskyi</name>
    <dbReference type="NCBI Taxonomy" id="360622"/>
    <lineage>
        <taxon>Eukaryota</taxon>
        <taxon>Viridiplantae</taxon>
        <taxon>Streptophyta</taxon>
        <taxon>Embryophyta</taxon>
        <taxon>Tracheophyta</taxon>
        <taxon>Spermatophyta</taxon>
        <taxon>Magnoliopsida</taxon>
        <taxon>eudicotyledons</taxon>
        <taxon>Gunneridae</taxon>
        <taxon>Pentapetalae</taxon>
        <taxon>asterids</taxon>
        <taxon>campanulids</taxon>
        <taxon>Apiales</taxon>
        <taxon>Apiaceae</taxon>
        <taxon>Apioideae</taxon>
        <taxon>apioid superclade</taxon>
        <taxon>Tordylieae</taxon>
        <taxon>Tordyliinae</taxon>
        <taxon>Heracleum</taxon>
    </lineage>
</organism>
<reference evidence="2" key="1">
    <citation type="submission" date="2023-02" db="EMBL/GenBank/DDBJ databases">
        <title>Genome of toxic invasive species Heracleum sosnowskyi carries increased number of genes despite the absence of recent whole-genome duplications.</title>
        <authorList>
            <person name="Schelkunov M."/>
            <person name="Shtratnikova V."/>
            <person name="Makarenko M."/>
            <person name="Klepikova A."/>
            <person name="Omelchenko D."/>
            <person name="Novikova G."/>
            <person name="Obukhova E."/>
            <person name="Bogdanov V."/>
            <person name="Penin A."/>
            <person name="Logacheva M."/>
        </authorList>
    </citation>
    <scope>NUCLEOTIDE SEQUENCE</scope>
    <source>
        <strain evidence="2">Hsosn_3</strain>
        <tissue evidence="2">Leaf</tissue>
    </source>
</reference>
<dbReference type="EMBL" id="JAUIZM010000001">
    <property type="protein sequence ID" value="KAK1401712.1"/>
    <property type="molecule type" value="Genomic_DNA"/>
</dbReference>
<comment type="caution">
    <text evidence="2">The sequence shown here is derived from an EMBL/GenBank/DDBJ whole genome shotgun (WGS) entry which is preliminary data.</text>
</comment>
<evidence type="ECO:0000259" key="1">
    <source>
        <dbReference type="Pfam" id="PF09409"/>
    </source>
</evidence>
<gene>
    <name evidence="2" type="ORF">POM88_001317</name>
</gene>
<name>A0AAD8JFV2_9APIA</name>
<dbReference type="PANTHER" id="PTHR46713:SF1">
    <property type="entry name" value="F13M7.16 PROTEIN"/>
    <property type="match status" value="1"/>
</dbReference>
<protein>
    <submittedName>
        <fullName evidence="2">PUB domain-containing protein</fullName>
    </submittedName>
</protein>